<dbReference type="InterPro" id="IPR023187">
    <property type="entry name" value="Tscrpt_reg_MarR-type_CS"/>
</dbReference>
<dbReference type="PROSITE" id="PS01117">
    <property type="entry name" value="HTH_MARR_1"/>
    <property type="match status" value="1"/>
</dbReference>
<comment type="caution">
    <text evidence="5">The sequence shown here is derived from an EMBL/GenBank/DDBJ whole genome shotgun (WGS) entry which is preliminary data.</text>
</comment>
<dbReference type="InterPro" id="IPR036390">
    <property type="entry name" value="WH_DNA-bd_sf"/>
</dbReference>
<protein>
    <recommendedName>
        <fullName evidence="4">HTH marR-type domain-containing protein</fullName>
    </recommendedName>
</protein>
<dbReference type="Proteomes" id="UP000186720">
    <property type="component" value="Unassembled WGS sequence"/>
</dbReference>
<dbReference type="PANTHER" id="PTHR42756">
    <property type="entry name" value="TRANSCRIPTIONAL REGULATOR, MARR"/>
    <property type="match status" value="1"/>
</dbReference>
<sequence>MDQIPIVLSLYYSGGSSQKTIGTNVGRDKASINRTISVLLKQGFVNVIQDNIDKRKTYVELTASGEKLAKQADAILVKFDFTLSSELTAEERKDFDKTILKLIGVVTPL</sequence>
<name>A0A1Q5ZSV3_9SPHI</name>
<evidence type="ECO:0000313" key="6">
    <source>
        <dbReference type="Proteomes" id="UP000186720"/>
    </source>
</evidence>
<feature type="domain" description="HTH marR-type" evidence="4">
    <location>
        <begin position="1"/>
        <end position="104"/>
    </location>
</feature>
<evidence type="ECO:0000256" key="3">
    <source>
        <dbReference type="ARBA" id="ARBA00023163"/>
    </source>
</evidence>
<proteinExistence type="predicted"/>
<dbReference type="AlphaFoldDB" id="A0A1Q5ZSV3"/>
<evidence type="ECO:0000259" key="4">
    <source>
        <dbReference type="PROSITE" id="PS50995"/>
    </source>
</evidence>
<dbReference type="InterPro" id="IPR000835">
    <property type="entry name" value="HTH_MarR-typ"/>
</dbReference>
<gene>
    <name evidence="5" type="ORF">RG47T_0191</name>
</gene>
<dbReference type="PRINTS" id="PR00598">
    <property type="entry name" value="HTHMARR"/>
</dbReference>
<dbReference type="GO" id="GO:0003677">
    <property type="term" value="F:DNA binding"/>
    <property type="evidence" value="ECO:0007669"/>
    <property type="project" value="UniProtKB-KW"/>
</dbReference>
<reference evidence="5 6" key="1">
    <citation type="submission" date="2016-11" db="EMBL/GenBank/DDBJ databases">
        <title>Whole Genome Sequencing of Mucilaginibacter polytrichastri RG4-7(T) isolated from the moss sample.</title>
        <authorList>
            <person name="Li Y."/>
        </authorList>
    </citation>
    <scope>NUCLEOTIDE SEQUENCE [LARGE SCALE GENOMIC DNA]</scope>
    <source>
        <strain evidence="5 6">RG4-7</strain>
    </source>
</reference>
<accession>A0A1Q5ZSV3</accession>
<organism evidence="5 6">
    <name type="scientific">Mucilaginibacter polytrichastri</name>
    <dbReference type="NCBI Taxonomy" id="1302689"/>
    <lineage>
        <taxon>Bacteria</taxon>
        <taxon>Pseudomonadati</taxon>
        <taxon>Bacteroidota</taxon>
        <taxon>Sphingobacteriia</taxon>
        <taxon>Sphingobacteriales</taxon>
        <taxon>Sphingobacteriaceae</taxon>
        <taxon>Mucilaginibacter</taxon>
    </lineage>
</organism>
<dbReference type="PROSITE" id="PS50995">
    <property type="entry name" value="HTH_MARR_2"/>
    <property type="match status" value="1"/>
</dbReference>
<dbReference type="InterPro" id="IPR036388">
    <property type="entry name" value="WH-like_DNA-bd_sf"/>
</dbReference>
<dbReference type="Gene3D" id="1.10.10.10">
    <property type="entry name" value="Winged helix-like DNA-binding domain superfamily/Winged helix DNA-binding domain"/>
    <property type="match status" value="1"/>
</dbReference>
<keyword evidence="3" id="KW-0804">Transcription</keyword>
<keyword evidence="2" id="KW-0238">DNA-binding</keyword>
<dbReference type="PANTHER" id="PTHR42756:SF1">
    <property type="entry name" value="TRANSCRIPTIONAL REPRESSOR OF EMRAB OPERON"/>
    <property type="match status" value="1"/>
</dbReference>
<keyword evidence="6" id="KW-1185">Reference proteome</keyword>
<dbReference type="SUPFAM" id="SSF46785">
    <property type="entry name" value="Winged helix' DNA-binding domain"/>
    <property type="match status" value="1"/>
</dbReference>
<dbReference type="Pfam" id="PF01047">
    <property type="entry name" value="MarR"/>
    <property type="match status" value="1"/>
</dbReference>
<dbReference type="EMBL" id="MPPL01000001">
    <property type="protein sequence ID" value="OKS84758.1"/>
    <property type="molecule type" value="Genomic_DNA"/>
</dbReference>
<evidence type="ECO:0000256" key="2">
    <source>
        <dbReference type="ARBA" id="ARBA00023125"/>
    </source>
</evidence>
<dbReference type="GO" id="GO:0003700">
    <property type="term" value="F:DNA-binding transcription factor activity"/>
    <property type="evidence" value="ECO:0007669"/>
    <property type="project" value="InterPro"/>
</dbReference>
<dbReference type="SMART" id="SM00347">
    <property type="entry name" value="HTH_MARR"/>
    <property type="match status" value="1"/>
</dbReference>
<keyword evidence="1" id="KW-0805">Transcription regulation</keyword>
<evidence type="ECO:0000256" key="1">
    <source>
        <dbReference type="ARBA" id="ARBA00023015"/>
    </source>
</evidence>
<evidence type="ECO:0000313" key="5">
    <source>
        <dbReference type="EMBL" id="OKS84758.1"/>
    </source>
</evidence>
<dbReference type="STRING" id="1302689.RG47T_0191"/>